<accession>A0ABU1ZW75</accession>
<dbReference type="Proteomes" id="UP001180840">
    <property type="component" value="Unassembled WGS sequence"/>
</dbReference>
<keyword evidence="7" id="KW-1185">Reference proteome</keyword>
<dbReference type="Gene3D" id="3.90.550.10">
    <property type="entry name" value="Spore Coat Polysaccharide Biosynthesis Protein SpsA, Chain A"/>
    <property type="match status" value="1"/>
</dbReference>
<keyword evidence="4" id="KW-0808">Transferase</keyword>
<evidence type="ECO:0000259" key="5">
    <source>
        <dbReference type="Pfam" id="PF00535"/>
    </source>
</evidence>
<comment type="pathway">
    <text evidence="1">Cell wall biogenesis; cell wall polysaccharide biosynthesis.</text>
</comment>
<evidence type="ECO:0000256" key="2">
    <source>
        <dbReference type="ARBA" id="ARBA00006739"/>
    </source>
</evidence>
<comment type="caution">
    <text evidence="6">The sequence shown here is derived from an EMBL/GenBank/DDBJ whole genome shotgun (WGS) entry which is preliminary data.</text>
</comment>
<protein>
    <submittedName>
        <fullName evidence="6">GT2 family glycosyltransferase</fullName>
    </submittedName>
</protein>
<evidence type="ECO:0000313" key="6">
    <source>
        <dbReference type="EMBL" id="MDR7329160.1"/>
    </source>
</evidence>
<dbReference type="PANTHER" id="PTHR43179:SF12">
    <property type="entry name" value="GALACTOFURANOSYLTRANSFERASE GLFT2"/>
    <property type="match status" value="1"/>
</dbReference>
<name>A0ABU1ZW75_9CORY</name>
<evidence type="ECO:0000256" key="4">
    <source>
        <dbReference type="ARBA" id="ARBA00022679"/>
    </source>
</evidence>
<sequence length="257" mass="28600">MTPTTAVVTLSDDSRLPHVRNQIAALRRWAPGVTHYRADLGTERNLARARNAAADAAVGDGADLLIFLDADCIPGPTLVPAYRSALEREPEAIHCGPVTYLRQGALEPADPLGGLTALTDPHPARPNPRPGVLQEADAGQFNLFWSLSFAVHARTWRGGPRFDESYEGYGGEDTDFAWLQRRAGRRMFWVGGAHAYHQWHRVSSPPVEHLDDILANATRFHARWGSWPMLGWLREFEELGLVRFQDGRWRRASAPAP</sequence>
<organism evidence="6 7">
    <name type="scientific">Corynebacterium guangdongense</name>
    <dbReference type="NCBI Taxonomy" id="1783348"/>
    <lineage>
        <taxon>Bacteria</taxon>
        <taxon>Bacillati</taxon>
        <taxon>Actinomycetota</taxon>
        <taxon>Actinomycetes</taxon>
        <taxon>Mycobacteriales</taxon>
        <taxon>Corynebacteriaceae</taxon>
        <taxon>Corynebacterium</taxon>
    </lineage>
</organism>
<keyword evidence="3" id="KW-0328">Glycosyltransferase</keyword>
<evidence type="ECO:0000256" key="1">
    <source>
        <dbReference type="ARBA" id="ARBA00004776"/>
    </source>
</evidence>
<evidence type="ECO:0000256" key="3">
    <source>
        <dbReference type="ARBA" id="ARBA00022676"/>
    </source>
</evidence>
<proteinExistence type="inferred from homology"/>
<dbReference type="SUPFAM" id="SSF53448">
    <property type="entry name" value="Nucleotide-diphospho-sugar transferases"/>
    <property type="match status" value="1"/>
</dbReference>
<dbReference type="PANTHER" id="PTHR43179">
    <property type="entry name" value="RHAMNOSYLTRANSFERASE WBBL"/>
    <property type="match status" value="1"/>
</dbReference>
<evidence type="ECO:0000313" key="7">
    <source>
        <dbReference type="Proteomes" id="UP001180840"/>
    </source>
</evidence>
<gene>
    <name evidence="6" type="ORF">J2S39_000836</name>
</gene>
<dbReference type="EMBL" id="JAVDXZ010000001">
    <property type="protein sequence ID" value="MDR7329160.1"/>
    <property type="molecule type" value="Genomic_DNA"/>
</dbReference>
<dbReference type="InterPro" id="IPR029044">
    <property type="entry name" value="Nucleotide-diphossugar_trans"/>
</dbReference>
<dbReference type="RefSeq" id="WP_290198127.1">
    <property type="nucleotide sequence ID" value="NZ_CP047654.1"/>
</dbReference>
<feature type="domain" description="Glycosyltransferase 2-like" evidence="5">
    <location>
        <begin position="29"/>
        <end position="99"/>
    </location>
</feature>
<dbReference type="Pfam" id="PF00535">
    <property type="entry name" value="Glycos_transf_2"/>
    <property type="match status" value="1"/>
</dbReference>
<comment type="similarity">
    <text evidence="2">Belongs to the glycosyltransferase 2 family.</text>
</comment>
<reference evidence="6" key="1">
    <citation type="submission" date="2023-07" db="EMBL/GenBank/DDBJ databases">
        <title>Sequencing the genomes of 1000 actinobacteria strains.</title>
        <authorList>
            <person name="Klenk H.-P."/>
        </authorList>
    </citation>
    <scope>NUCLEOTIDE SEQUENCE</scope>
    <source>
        <strain evidence="6">DSM 107476</strain>
    </source>
</reference>
<dbReference type="InterPro" id="IPR001173">
    <property type="entry name" value="Glyco_trans_2-like"/>
</dbReference>